<dbReference type="InterPro" id="IPR004330">
    <property type="entry name" value="FAR1_DNA_bnd_dom"/>
</dbReference>
<feature type="domain" description="FAR1" evidence="2">
    <location>
        <begin position="188"/>
        <end position="281"/>
    </location>
</feature>
<protein>
    <recommendedName>
        <fullName evidence="2">FAR1 domain-containing protein</fullName>
    </recommendedName>
</protein>
<evidence type="ECO:0000256" key="1">
    <source>
        <dbReference type="SAM" id="MobiDB-lite"/>
    </source>
</evidence>
<keyword evidence="4" id="KW-1185">Reference proteome</keyword>
<feature type="compositionally biased region" description="Basic and acidic residues" evidence="1">
    <location>
        <begin position="19"/>
        <end position="29"/>
    </location>
</feature>
<reference evidence="3" key="1">
    <citation type="submission" date="2023-04" db="EMBL/GenBank/DDBJ databases">
        <authorList>
            <person name="Vijverberg K."/>
            <person name="Xiong W."/>
            <person name="Schranz E."/>
        </authorList>
    </citation>
    <scope>NUCLEOTIDE SEQUENCE</scope>
</reference>
<evidence type="ECO:0000313" key="4">
    <source>
        <dbReference type="Proteomes" id="UP001177003"/>
    </source>
</evidence>
<organism evidence="3 4">
    <name type="scientific">Lactuca saligna</name>
    <name type="common">Willowleaf lettuce</name>
    <dbReference type="NCBI Taxonomy" id="75948"/>
    <lineage>
        <taxon>Eukaryota</taxon>
        <taxon>Viridiplantae</taxon>
        <taxon>Streptophyta</taxon>
        <taxon>Embryophyta</taxon>
        <taxon>Tracheophyta</taxon>
        <taxon>Spermatophyta</taxon>
        <taxon>Magnoliopsida</taxon>
        <taxon>eudicotyledons</taxon>
        <taxon>Gunneridae</taxon>
        <taxon>Pentapetalae</taxon>
        <taxon>asterids</taxon>
        <taxon>campanulids</taxon>
        <taxon>Asterales</taxon>
        <taxon>Asteraceae</taxon>
        <taxon>Cichorioideae</taxon>
        <taxon>Cichorieae</taxon>
        <taxon>Lactucinae</taxon>
        <taxon>Lactuca</taxon>
    </lineage>
</organism>
<dbReference type="AlphaFoldDB" id="A0AA35VQG4"/>
<sequence>MLPSYLQNPSSSSSSPSLQKDKSYGKHDLPVTTSSIQTKFDFHPQDNYSWAHNDLAMKNNHGNRLLPPSMSVLSTTHYAGQSGHSRPGVVEEAVGDERLIYQVALQIIWGIMSNSSVIDGDLYSSMSESEEEDVENSFFEGGESSSSVHDAQYFDDIIGEHVYKPDVPVQLIPFKGLIFKSLKLAIKMYSEYAEIGDFDVRLSIQTRFDNKIINKKHVICNRGGKQKKKSCDTLGTSGVKRTRNSNSRAIGCQAKIIFESVYGTPDFKVFQFDELHNHPLEKRSDLKKARQMSYSEKEFIVCAST</sequence>
<dbReference type="EMBL" id="OX465086">
    <property type="protein sequence ID" value="CAI9264373.1"/>
    <property type="molecule type" value="Genomic_DNA"/>
</dbReference>
<gene>
    <name evidence="3" type="ORF">LSALG_LOCUS5029</name>
</gene>
<evidence type="ECO:0000259" key="2">
    <source>
        <dbReference type="Pfam" id="PF03101"/>
    </source>
</evidence>
<dbReference type="PANTHER" id="PTHR47718">
    <property type="entry name" value="OS01G0519700 PROTEIN"/>
    <property type="match status" value="1"/>
</dbReference>
<feature type="region of interest" description="Disordered" evidence="1">
    <location>
        <begin position="1"/>
        <end position="29"/>
    </location>
</feature>
<dbReference type="Proteomes" id="UP001177003">
    <property type="component" value="Chromosome 0"/>
</dbReference>
<accession>A0AA35VQG4</accession>
<dbReference type="Pfam" id="PF03101">
    <property type="entry name" value="FAR1"/>
    <property type="match status" value="1"/>
</dbReference>
<evidence type="ECO:0000313" key="3">
    <source>
        <dbReference type="EMBL" id="CAI9264373.1"/>
    </source>
</evidence>
<proteinExistence type="predicted"/>
<name>A0AA35VQG4_LACSI</name>
<dbReference type="PANTHER" id="PTHR47718:SF12">
    <property type="entry name" value="PROTEIN FAR1-RELATED SEQUENCE"/>
    <property type="match status" value="1"/>
</dbReference>